<protein>
    <submittedName>
        <fullName evidence="1">Uncharacterized protein</fullName>
    </submittedName>
</protein>
<keyword evidence="2" id="KW-1185">Reference proteome</keyword>
<evidence type="ECO:0000313" key="1">
    <source>
        <dbReference type="EMBL" id="KAK3178265.1"/>
    </source>
</evidence>
<dbReference type="Proteomes" id="UP001276659">
    <property type="component" value="Unassembled WGS sequence"/>
</dbReference>
<organism evidence="1 2">
    <name type="scientific">Lepraria neglecta</name>
    <dbReference type="NCBI Taxonomy" id="209136"/>
    <lineage>
        <taxon>Eukaryota</taxon>
        <taxon>Fungi</taxon>
        <taxon>Dikarya</taxon>
        <taxon>Ascomycota</taxon>
        <taxon>Pezizomycotina</taxon>
        <taxon>Lecanoromycetes</taxon>
        <taxon>OSLEUM clade</taxon>
        <taxon>Lecanoromycetidae</taxon>
        <taxon>Lecanorales</taxon>
        <taxon>Lecanorineae</taxon>
        <taxon>Stereocaulaceae</taxon>
        <taxon>Lepraria</taxon>
    </lineage>
</organism>
<reference evidence="1" key="1">
    <citation type="submission" date="2022-11" db="EMBL/GenBank/DDBJ databases">
        <title>Chromosomal genome sequence assembly and mating type (MAT) locus characterization of the leprose asexual lichenized fungus Lepraria neglecta (Nyl.) Erichsen.</title>
        <authorList>
            <person name="Allen J.L."/>
            <person name="Pfeffer B."/>
        </authorList>
    </citation>
    <scope>NUCLEOTIDE SEQUENCE</scope>
    <source>
        <strain evidence="1">Allen 5258</strain>
    </source>
</reference>
<dbReference type="EMBL" id="JASNWA010000003">
    <property type="protein sequence ID" value="KAK3178265.1"/>
    <property type="molecule type" value="Genomic_DNA"/>
</dbReference>
<comment type="caution">
    <text evidence="1">The sequence shown here is derived from an EMBL/GenBank/DDBJ whole genome shotgun (WGS) entry which is preliminary data.</text>
</comment>
<name>A0AAD9ZFW4_9LECA</name>
<evidence type="ECO:0000313" key="2">
    <source>
        <dbReference type="Proteomes" id="UP001276659"/>
    </source>
</evidence>
<gene>
    <name evidence="1" type="ORF">OEA41_000398</name>
</gene>
<sequence length="119" mass="13849">MVHDIKENPVMEKMGKMLVGELIHKFRLDKQGEFNAHGVVWVNLQVQYRDATLYTIYIQKNPYLKGLITDRSIHNENIKSAHRGCPYITLYYIIENPQAAKRIRLAPAEINLEEINLTV</sequence>
<accession>A0AAD9ZFW4</accession>
<proteinExistence type="predicted"/>
<dbReference type="AlphaFoldDB" id="A0AAD9ZFW4"/>